<keyword evidence="1" id="KW-0479">Metal-binding</keyword>
<evidence type="ECO:0000259" key="4">
    <source>
        <dbReference type="Pfam" id="PF13976"/>
    </source>
</evidence>
<keyword evidence="2" id="KW-0378">Hydrolase</keyword>
<dbReference type="AlphaFoldDB" id="A5BCR1"/>
<dbReference type="PANTHER" id="PTHR42648:SF25">
    <property type="entry name" value="RNA-DIRECTED DNA POLYMERASE"/>
    <property type="match status" value="1"/>
</dbReference>
<dbReference type="Pfam" id="PF13976">
    <property type="entry name" value="gag_pre-integrs"/>
    <property type="match status" value="1"/>
</dbReference>
<dbReference type="InterPro" id="IPR039537">
    <property type="entry name" value="Retrotran_Ty1/copia-like"/>
</dbReference>
<evidence type="ECO:0000256" key="1">
    <source>
        <dbReference type="ARBA" id="ARBA00022723"/>
    </source>
</evidence>
<sequence>MSNLTKLKFVALDILRKNFLSWILDVEIHLDDRTKTLIFLHHHLHEERGCGRGRNPRYHDSYNNNSQKMKSSLHHQKWNNTKWNNTEAKQENGKRLQDKPPKNHENNCYRCGMKGYWSRTCRTPKHLVNLYQASIKAKGKEIEMNFTDGDGLDLTYYDIDFFGVISKIHVLFGFKMNEDDVCLANCATTHTILRDKRYFLELTLIKANVSTISGTTNLVEGSGRANITKSRRNLLSFKDIRINRYHIEIMNEDNKLIMEKLLAFSSGLYHTTIKPIESYVVVNQKFNDPKVFVIWHDRLDHLGFSMMRRIIEHSHGDSLKNRKILSPNEYSCAACSQGKLIIRPSFTKVISESLVFLERIHGDICGPIHPPCGPFCYFMILIHASTRWSHVCLLSTRNVAFARLFAQIIRLRAQFPYYPIKTIRLDNADEFTSQTFIDYCMSVGINIEHLVAHTHTQNVNSSTITNETKLPTSAWEHAIMHAAVLVCIRPTTYHEYSPSQLVLGKQPNISHLRIFGCAVYVPIAPTQHTKMGPQRRLGIYVGFDSPSIIRYLEPLTDNVFTARFVNCHFNESVFPSLGGKKLIPEERREISWKTSTMTHLDHRTNQYAFIDTKKVTKSYISAANTPARIDVLVGQLTNEFKIRLKRGRPVDSNDVTPQKRRTQEKLGTLEEAIKMTDQKPLKRHILNKKPPKRHILNKKPLKIHILNEKPLKRHKYLKIVRSQLGIDYNETYSPVMDAITFRFLISLTVSKGLDMRLIDIITTYLYGSMDNDIYIKIPKGFKLPETNNTKPRSMYSIKLQQSLYGLKQSGRMWYNRLSEYLLKEGYVNNPICPCIFIKKLETGFAIIVVYVNDLNLVGTPEELTRTTNYLKKEFEMKDLGKTKFCLGLIFIWIKAHPLSFPMVVQSFDVKNDLFRPCEKDRKLLGPEVPYLSAIGALMYLANCTYTVPLQLEDIGMIYFTQRNQNKNCFDMQMQDIFHIQIKVGHKHEILALHEASRECIWLRSMIQHIRESCGLSSIKGDPTILFEDNVACIAQITGGCIKGDRTKHISPKFFYTHELQKNGEIDVQQIRLNDNLADLFTKSLPTSTFKKLIHRIGMRQLNDIDMRGKLCVQPPRNLNVLNVPRAFINYYESDSYINLDSMIFRV</sequence>
<feature type="domain" description="GAG-pre-integrase" evidence="4">
    <location>
        <begin position="267"/>
        <end position="339"/>
    </location>
</feature>
<accession>A5BCR1</accession>
<dbReference type="SUPFAM" id="SSF53098">
    <property type="entry name" value="Ribonuclease H-like"/>
    <property type="match status" value="1"/>
</dbReference>
<gene>
    <name evidence="5" type="ORF">VITISV_042388</name>
</gene>
<proteinExistence type="predicted"/>
<evidence type="ECO:0008006" key="6">
    <source>
        <dbReference type="Google" id="ProtNLM"/>
    </source>
</evidence>
<dbReference type="ExpressionAtlas" id="A5BCR1">
    <property type="expression patterns" value="baseline and differential"/>
</dbReference>
<dbReference type="PANTHER" id="PTHR42648">
    <property type="entry name" value="TRANSPOSASE, PUTATIVE-RELATED"/>
    <property type="match status" value="1"/>
</dbReference>
<dbReference type="InterPro" id="IPR036397">
    <property type="entry name" value="RNaseH_sf"/>
</dbReference>
<dbReference type="Pfam" id="PF07727">
    <property type="entry name" value="RVT_2"/>
    <property type="match status" value="1"/>
</dbReference>
<feature type="domain" description="Reverse transcriptase Ty1/copia-type" evidence="3">
    <location>
        <begin position="722"/>
        <end position="891"/>
    </location>
</feature>
<dbReference type="Gene3D" id="3.30.420.10">
    <property type="entry name" value="Ribonuclease H-like superfamily/Ribonuclease H"/>
    <property type="match status" value="1"/>
</dbReference>
<evidence type="ECO:0000313" key="5">
    <source>
        <dbReference type="EMBL" id="CAN74412.1"/>
    </source>
</evidence>
<protein>
    <recommendedName>
        <fullName evidence="6">Retrovirus-related Pol polyprotein from transposon TNT 1-94</fullName>
    </recommendedName>
</protein>
<evidence type="ECO:0000259" key="3">
    <source>
        <dbReference type="Pfam" id="PF07727"/>
    </source>
</evidence>
<name>A5BCR1_VITVI</name>
<reference evidence="5" key="1">
    <citation type="journal article" date="2007" name="PLoS ONE">
        <title>The first genome sequence of an elite grapevine cultivar (Pinot noir Vitis vinifera L.): coping with a highly heterozygous genome.</title>
        <authorList>
            <person name="Velasco R."/>
            <person name="Zharkikh A."/>
            <person name="Troggio M."/>
            <person name="Cartwright D.A."/>
            <person name="Cestaro A."/>
            <person name="Pruss D."/>
            <person name="Pindo M."/>
            <person name="FitzGerald L.M."/>
            <person name="Vezzulli S."/>
            <person name="Reid J."/>
            <person name="Malacarne G."/>
            <person name="Iliev D."/>
            <person name="Coppola G."/>
            <person name="Wardell B."/>
            <person name="Micheletti D."/>
            <person name="Macalma T."/>
            <person name="Facci M."/>
            <person name="Mitchell J.T."/>
            <person name="Perazzolli M."/>
            <person name="Eldredge G."/>
            <person name="Gatto P."/>
            <person name="Oyzerski R."/>
            <person name="Moretto M."/>
            <person name="Gutin N."/>
            <person name="Stefanini M."/>
            <person name="Chen Y."/>
            <person name="Segala C."/>
            <person name="Davenport C."/>
            <person name="Dematte L."/>
            <person name="Mraz A."/>
            <person name="Battilana J."/>
            <person name="Stormo K."/>
            <person name="Costa F."/>
            <person name="Tao Q."/>
            <person name="Si-Ammour A."/>
            <person name="Harkins T."/>
            <person name="Lackey A."/>
            <person name="Perbost C."/>
            <person name="Taillon B."/>
            <person name="Stella A."/>
            <person name="Solovyev V."/>
            <person name="Fawcett J.A."/>
            <person name="Sterck L."/>
            <person name="Vandepoele K."/>
            <person name="Grando S.M."/>
            <person name="Toppo S."/>
            <person name="Moser C."/>
            <person name="Lanchbury J."/>
            <person name="Bogden R."/>
            <person name="Skolnick M."/>
            <person name="Sgaramella V."/>
            <person name="Bhatnagar S.K."/>
            <person name="Fontana P."/>
            <person name="Gutin A."/>
            <person name="Van de Peer Y."/>
            <person name="Salamini F."/>
            <person name="Viola R."/>
        </authorList>
    </citation>
    <scope>NUCLEOTIDE SEQUENCE</scope>
</reference>
<dbReference type="InterPro" id="IPR025724">
    <property type="entry name" value="GAG-pre-integrase_dom"/>
</dbReference>
<dbReference type="GO" id="GO:0046872">
    <property type="term" value="F:metal ion binding"/>
    <property type="evidence" value="ECO:0007669"/>
    <property type="project" value="UniProtKB-KW"/>
</dbReference>
<evidence type="ECO:0000256" key="2">
    <source>
        <dbReference type="ARBA" id="ARBA00022801"/>
    </source>
</evidence>
<organism evidence="5">
    <name type="scientific">Vitis vinifera</name>
    <name type="common">Grape</name>
    <dbReference type="NCBI Taxonomy" id="29760"/>
    <lineage>
        <taxon>Eukaryota</taxon>
        <taxon>Viridiplantae</taxon>
        <taxon>Streptophyta</taxon>
        <taxon>Embryophyta</taxon>
        <taxon>Tracheophyta</taxon>
        <taxon>Spermatophyta</taxon>
        <taxon>Magnoliopsida</taxon>
        <taxon>eudicotyledons</taxon>
        <taxon>Gunneridae</taxon>
        <taxon>Pentapetalae</taxon>
        <taxon>rosids</taxon>
        <taxon>Vitales</taxon>
        <taxon>Vitaceae</taxon>
        <taxon>Viteae</taxon>
        <taxon>Vitis</taxon>
    </lineage>
</organism>
<dbReference type="InterPro" id="IPR012337">
    <property type="entry name" value="RNaseH-like_sf"/>
</dbReference>
<dbReference type="InterPro" id="IPR013103">
    <property type="entry name" value="RVT_2"/>
</dbReference>
<dbReference type="GO" id="GO:0016787">
    <property type="term" value="F:hydrolase activity"/>
    <property type="evidence" value="ECO:0007669"/>
    <property type="project" value="UniProtKB-KW"/>
</dbReference>
<dbReference type="CDD" id="cd09272">
    <property type="entry name" value="RNase_HI_RT_Ty1"/>
    <property type="match status" value="1"/>
</dbReference>
<dbReference type="EMBL" id="AM454778">
    <property type="protein sequence ID" value="CAN74412.1"/>
    <property type="molecule type" value="Genomic_DNA"/>
</dbReference>
<dbReference type="GO" id="GO:0003676">
    <property type="term" value="F:nucleic acid binding"/>
    <property type="evidence" value="ECO:0007669"/>
    <property type="project" value="InterPro"/>
</dbReference>